<evidence type="ECO:0000313" key="2">
    <source>
        <dbReference type="EMBL" id="TGD57937.1"/>
    </source>
</evidence>
<dbReference type="Proteomes" id="UP000297407">
    <property type="component" value="Unassembled WGS sequence"/>
</dbReference>
<dbReference type="InterPro" id="IPR049804">
    <property type="entry name" value="Choice_anch_L"/>
</dbReference>
<organism evidence="2 3">
    <name type="scientific">Flavobacterium humi</name>
    <dbReference type="NCBI Taxonomy" id="2562683"/>
    <lineage>
        <taxon>Bacteria</taxon>
        <taxon>Pseudomonadati</taxon>
        <taxon>Bacteroidota</taxon>
        <taxon>Flavobacteriia</taxon>
        <taxon>Flavobacteriales</taxon>
        <taxon>Flavobacteriaceae</taxon>
        <taxon>Flavobacterium</taxon>
    </lineage>
</organism>
<comment type="caution">
    <text evidence="2">The sequence shown here is derived from an EMBL/GenBank/DDBJ whole genome shotgun (WGS) entry which is preliminary data.</text>
</comment>
<sequence length="1434" mass="155390">MKRILFFFILATSLPMLSQSITINSTAYSEDELVKDVLVNSPCVNARDVSFRTGTNFGSSNGIGYFENTNPNFPLQNGVILTTGNIFNSQGPNTSELSDGSMAWDGDADLEAALLASGITLNSKNATVLEFNFTALSPNFNFQFLFASEEYGAYQCLFEDAFAFLLTDSTNGTTQNIAVVPSTSTPISVRTIRNITYNSGCPSANPQYFGRYNGGAAATTSATNFNGQTVLMNASSTLVPNRTYHIKLVIADRGDNEFDSAVFLGGGSFDFGEDILGPDLTIANNTALCDGDTYTITSGLDPNLFDFVWKDEFGNPLPGETGPNLTISSPGTYQLTYYVQSSLCEVATNDIVIEYNATLTTPNPQFLYKCDSGQANYTFNLAYNNLIVDPTSSNQVSYHELQSEAESNTNPLPLSYTVSAGSLPKTIWVRIQNPAGCHAVKSFELQLVPPPAPAPAWSFSMCESVTGGGTASFDLPTQDPTALNGSSGMIFNVTYYTSLSDANAGINNINTTSFFVSGSTVIYVRVQNKTDPGCATVSSLNLVAVPNPMIPQIADQYVCTSYTLGHLTQGNYFTGANGTGTPLFEGDVITTEQHIYVYYETGGIPSCNSESDFFVWLVDPSDLSPGDTQCDQFILPPAPIPGSQYFTQAGGPSTPGNTELLPGYVAAVGEVIHVYFVSMETPPCILESSFTVHVDITPTITGTFPDLFDCNPINSLPALSVGNYYTQDILGTYHLLTFPINTTTDIYVFAENNNCRTPIIHFTAYIDHIPMPNRDVCTSYVLTAPPIGEYRDAPNGGGNIIPPGIITAPVGSNTRTIYFHVASANCTDDDSFVVTFHKPIIADQPDYTNCGNFVLPINPDGADYYTLSGGPSVTGNVKLIPNVSFVATSATIYLYKESTALTGCFTEKPWRININTKPVIDGSADQVVCYNYTLLPLTNGNYYDDPMGVNPITDLFIDITDLNANDDLANRTKIIYIYAENPNDPANCYTQSMFKIAIDGIEAVDLGNQTACDTYTLPVLPPQNHYYTLSGGPTTPGNVELITASQRTFTSSTTSPIYIYRETSNHLNCQDENLVNIIINHSTTAFSPTAISECDTFAANDGIFSFDLTQRESEVLGTQTPASDYSFSYYTSLADANNPLATPIANPSAYQNDNPFNDSVWVRIINNNNIPANSCFGVAELSLIVKPLPNPVLQPEYSICTDYETGALVNPVLLEPGVAAANHTFEWTLAPSPTIISTSPTHIAAIDGTYSVKVTDVTTGCSKTITTTVTEYAPYIEIVYSDAFESPSYITINVLGSGSGNYEYQLDEADFQDSNVFYDVAPGEHTVTVRDKDGQCSPAPATAIIINYPKFFTPNGDGYHETWNIPNLRPSNPDAPIFIFDRFGKLIKQITPSSGGWDGTFNGKPLPATDYWFAVHYLEKGTSKTFKAHFTLKR</sequence>
<dbReference type="OrthoDB" id="9765926at2"/>
<keyword evidence="3" id="KW-1185">Reference proteome</keyword>
<keyword evidence="1" id="KW-0732">Signal</keyword>
<dbReference type="EMBL" id="SRLH01000004">
    <property type="protein sequence ID" value="TGD57937.1"/>
    <property type="molecule type" value="Genomic_DNA"/>
</dbReference>
<dbReference type="NCBIfam" id="TIGR04131">
    <property type="entry name" value="Bac_Flav_CTERM"/>
    <property type="match status" value="1"/>
</dbReference>
<dbReference type="InterPro" id="IPR026341">
    <property type="entry name" value="T9SS_type_B"/>
</dbReference>
<dbReference type="Pfam" id="PF13585">
    <property type="entry name" value="CHU_C"/>
    <property type="match status" value="1"/>
</dbReference>
<dbReference type="NCBIfam" id="NF038133">
    <property type="entry name" value="choice_anch_L"/>
    <property type="match status" value="1"/>
</dbReference>
<reference evidence="2 3" key="1">
    <citation type="submission" date="2019-04" db="EMBL/GenBank/DDBJ databases">
        <title>Flavobacterium sp. strain DS2-A Genome sequencing and assembly.</title>
        <authorList>
            <person name="Kim I."/>
        </authorList>
    </citation>
    <scope>NUCLEOTIDE SEQUENCE [LARGE SCALE GENOMIC DNA]</scope>
    <source>
        <strain evidence="2 3">DS2-A</strain>
    </source>
</reference>
<proteinExistence type="predicted"/>
<gene>
    <name evidence="2" type="ORF">E4635_07965</name>
</gene>
<evidence type="ECO:0000256" key="1">
    <source>
        <dbReference type="SAM" id="SignalP"/>
    </source>
</evidence>
<accession>A0A4Z0L6B0</accession>
<feature type="chain" id="PRO_5021488819" evidence="1">
    <location>
        <begin position="19"/>
        <end position="1434"/>
    </location>
</feature>
<name>A0A4Z0L6B0_9FLAO</name>
<protein>
    <submittedName>
        <fullName evidence="2">T9SS type B sorting domain-containing protein</fullName>
    </submittedName>
</protein>
<dbReference type="RefSeq" id="WP_135526109.1">
    <property type="nucleotide sequence ID" value="NZ_SRLH01000004.1"/>
</dbReference>
<feature type="signal peptide" evidence="1">
    <location>
        <begin position="1"/>
        <end position="18"/>
    </location>
</feature>
<evidence type="ECO:0000313" key="3">
    <source>
        <dbReference type="Proteomes" id="UP000297407"/>
    </source>
</evidence>